<evidence type="ECO:0000256" key="2">
    <source>
        <dbReference type="ARBA" id="ARBA00022801"/>
    </source>
</evidence>
<accession>A0A1G1SYS9</accession>
<protein>
    <recommendedName>
        <fullName evidence="9">GH26 domain-containing protein</fullName>
    </recommendedName>
</protein>
<feature type="binding site" evidence="5">
    <location>
        <position position="289"/>
    </location>
    <ligand>
        <name>substrate</name>
    </ligand>
</feature>
<keyword evidence="8" id="KW-0732">Signal</keyword>
<feature type="active site" description="Nucleophile" evidence="4 7">
    <location>
        <position position="323"/>
    </location>
</feature>
<feature type="binding site" evidence="5">
    <location>
        <position position="222"/>
    </location>
    <ligand>
        <name>substrate</name>
    </ligand>
</feature>
<feature type="signal peptide" evidence="8">
    <location>
        <begin position="1"/>
        <end position="31"/>
    </location>
</feature>
<dbReference type="InterPro" id="IPR000805">
    <property type="entry name" value="Glyco_hydro_26"/>
</dbReference>
<dbReference type="SUPFAM" id="SSF51445">
    <property type="entry name" value="(Trans)glycosidases"/>
    <property type="match status" value="1"/>
</dbReference>
<dbReference type="InterPro" id="IPR022790">
    <property type="entry name" value="GH26_dom"/>
</dbReference>
<organism evidence="10 11">
    <name type="scientific">Hymenobacter glacialis</name>
    <dbReference type="NCBI Taxonomy" id="1908236"/>
    <lineage>
        <taxon>Bacteria</taxon>
        <taxon>Pseudomonadati</taxon>
        <taxon>Bacteroidota</taxon>
        <taxon>Cytophagia</taxon>
        <taxon>Cytophagales</taxon>
        <taxon>Hymenobacteraceae</taxon>
        <taxon>Hymenobacter</taxon>
    </lineage>
</organism>
<comment type="caution">
    <text evidence="10">The sequence shown here is derived from an EMBL/GenBank/DDBJ whole genome shotgun (WGS) entry which is preliminary data.</text>
</comment>
<dbReference type="PANTHER" id="PTHR40079">
    <property type="entry name" value="MANNAN ENDO-1,4-BETA-MANNOSIDASE E-RELATED"/>
    <property type="match status" value="1"/>
</dbReference>
<gene>
    <name evidence="10" type="ORF">BEN48_03170</name>
</gene>
<reference evidence="10 11" key="1">
    <citation type="submission" date="2016-08" db="EMBL/GenBank/DDBJ databases">
        <title>Hymenobacter coccineus sp. nov., Hymenobacter lapidarius sp. nov. and Hymenobacter glacialis sp. nov., isolated from Antarctic soil.</title>
        <authorList>
            <person name="Sedlacek I."/>
            <person name="Kralova S."/>
            <person name="Kyrova K."/>
            <person name="Maslanova I."/>
            <person name="Stankova E."/>
            <person name="Vrbovska V."/>
            <person name="Nemec M."/>
            <person name="Bartak M."/>
            <person name="Svec P."/>
            <person name="Busse H.-J."/>
            <person name="Pantucek R."/>
        </authorList>
    </citation>
    <scope>NUCLEOTIDE SEQUENCE [LARGE SCALE GENOMIC DNA]</scope>
    <source>
        <strain evidence="10 11">CCM 8648</strain>
    </source>
</reference>
<dbReference type="Proteomes" id="UP000177791">
    <property type="component" value="Unassembled WGS sequence"/>
</dbReference>
<evidence type="ECO:0000313" key="10">
    <source>
        <dbReference type="EMBL" id="OGX83782.1"/>
    </source>
</evidence>
<keyword evidence="11" id="KW-1185">Reference proteome</keyword>
<feature type="domain" description="GH26" evidence="9">
    <location>
        <begin position="53"/>
        <end position="381"/>
    </location>
</feature>
<evidence type="ECO:0000256" key="1">
    <source>
        <dbReference type="ARBA" id="ARBA00007754"/>
    </source>
</evidence>
<evidence type="ECO:0000313" key="11">
    <source>
        <dbReference type="Proteomes" id="UP000177791"/>
    </source>
</evidence>
<dbReference type="InterPro" id="IPR016714">
    <property type="entry name" value="MANB/E"/>
</dbReference>
<evidence type="ECO:0000256" key="3">
    <source>
        <dbReference type="ARBA" id="ARBA00023295"/>
    </source>
</evidence>
<dbReference type="Pfam" id="PF02156">
    <property type="entry name" value="Glyco_hydro_26"/>
    <property type="match status" value="1"/>
</dbReference>
<feature type="site" description="Plays an important role in maintaining the position of the catalytic nucleophile" evidence="6">
    <location>
        <position position="216"/>
    </location>
</feature>
<comment type="similarity">
    <text evidence="1 7">Belongs to the glycosyl hydrolase 26 family.</text>
</comment>
<evidence type="ECO:0000256" key="5">
    <source>
        <dbReference type="PIRSR" id="PIRSR018168-2"/>
    </source>
</evidence>
<sequence length="404" mass="45195">MLMQTTRRAMLLVVFCAVLSGCLALSGSQLARPQPSKQLTQARAALTDKAATPETAALFANLRALAGRHVLFGHQNDTRKGYGWTKDYQAAPVPPGKSDVREVTGAYPAVYGWDLESIAGFYTGPVVEHEKQLLRQLTIDAYNRGGINTYSWHYNNPVSKVSVNWRDSPVEAVARLLPGGSHHRVFTNSLREIAAYANSLIGADGRVIPIIFRPFHEMDGDWFWWGKSHCTAPEYQQLYQFTVTYLRDSLQVHSFLYAWSPDRNFANESQLLERYPGDAYVDVVGLDNYGDLRPDVLPEVALQKMKLVANYAARHQKVAALTETGLENVSDPAWYTQRLLPLLGAQPGPAYCMVWSNSTKTFWTPPLTHPAAPDFRTFQRNALPAFGGQLPSFYTLRPQNKSTK</sequence>
<feature type="active site" description="Proton donor" evidence="4 7">
    <location>
        <position position="217"/>
    </location>
</feature>
<evidence type="ECO:0000256" key="7">
    <source>
        <dbReference type="PROSITE-ProRule" id="PRU01100"/>
    </source>
</evidence>
<dbReference type="Gene3D" id="3.20.20.80">
    <property type="entry name" value="Glycosidases"/>
    <property type="match status" value="1"/>
</dbReference>
<dbReference type="GO" id="GO:0006080">
    <property type="term" value="P:substituted mannan metabolic process"/>
    <property type="evidence" value="ECO:0007669"/>
    <property type="project" value="InterPro"/>
</dbReference>
<name>A0A1G1SYS9_9BACT</name>
<dbReference type="PROSITE" id="PS51764">
    <property type="entry name" value="GH26"/>
    <property type="match status" value="1"/>
</dbReference>
<dbReference type="GO" id="GO:0016985">
    <property type="term" value="F:mannan endo-1,4-beta-mannosidase activity"/>
    <property type="evidence" value="ECO:0007669"/>
    <property type="project" value="InterPro"/>
</dbReference>
<dbReference type="PROSITE" id="PS51257">
    <property type="entry name" value="PROKAR_LIPOPROTEIN"/>
    <property type="match status" value="1"/>
</dbReference>
<feature type="binding site" evidence="5">
    <location>
        <position position="153"/>
    </location>
    <ligand>
        <name>substrate</name>
    </ligand>
</feature>
<proteinExistence type="inferred from homology"/>
<evidence type="ECO:0000256" key="4">
    <source>
        <dbReference type="PIRSR" id="PIRSR018168-1"/>
    </source>
</evidence>
<dbReference type="STRING" id="1908236.BEN48_03170"/>
<feature type="chain" id="PRO_5009578676" description="GH26 domain-containing protein" evidence="8">
    <location>
        <begin position="32"/>
        <end position="404"/>
    </location>
</feature>
<evidence type="ECO:0000256" key="8">
    <source>
        <dbReference type="SAM" id="SignalP"/>
    </source>
</evidence>
<dbReference type="PANTHER" id="PTHR40079:SF4">
    <property type="entry name" value="GH26 DOMAIN-CONTAINING PROTEIN-RELATED"/>
    <property type="match status" value="1"/>
</dbReference>
<dbReference type="AlphaFoldDB" id="A0A1G1SYS9"/>
<keyword evidence="3 7" id="KW-0326">Glycosidase</keyword>
<dbReference type="InterPro" id="IPR017853">
    <property type="entry name" value="GH"/>
</dbReference>
<evidence type="ECO:0000256" key="6">
    <source>
        <dbReference type="PIRSR" id="PIRSR018168-3"/>
    </source>
</evidence>
<keyword evidence="2 7" id="KW-0378">Hydrolase</keyword>
<dbReference type="EMBL" id="MDZC01000079">
    <property type="protein sequence ID" value="OGX83782.1"/>
    <property type="molecule type" value="Genomic_DNA"/>
</dbReference>
<dbReference type="PIRSF" id="PIRSF018168">
    <property type="entry name" value="Mannan-1_4-beta-mannosidase"/>
    <property type="match status" value="1"/>
</dbReference>
<evidence type="ECO:0000259" key="9">
    <source>
        <dbReference type="PROSITE" id="PS51764"/>
    </source>
</evidence>
<dbReference type="PRINTS" id="PR00739">
    <property type="entry name" value="GLHYDRLASE26"/>
</dbReference>